<feature type="compositionally biased region" description="Basic and acidic residues" evidence="3">
    <location>
        <begin position="1"/>
        <end position="14"/>
    </location>
</feature>
<evidence type="ECO:0000256" key="3">
    <source>
        <dbReference type="SAM" id="MobiDB-lite"/>
    </source>
</evidence>
<dbReference type="Gene3D" id="1.10.10.2690">
    <property type="match status" value="1"/>
</dbReference>
<evidence type="ECO:0000313" key="5">
    <source>
        <dbReference type="Proteomes" id="UP000034694"/>
    </source>
</evidence>
<sequence>MDFKGRENRNRAKGEGVASSKLRPDDVRMIRHLVANGTSQARAARNFNVTPQAVNYIVKEKTWRHIQDGNLHD</sequence>
<feature type="region of interest" description="Disordered" evidence="3">
    <location>
        <begin position="1"/>
        <end position="23"/>
    </location>
</feature>
<dbReference type="Proteomes" id="UP000034694">
    <property type="component" value="Unassembled WGS sequence"/>
</dbReference>
<accession>A0A0G1XVD7</accession>
<reference evidence="4 5" key="1">
    <citation type="journal article" date="2015" name="Nature">
        <title>rRNA introns, odd ribosomes, and small enigmatic genomes across a large radiation of phyla.</title>
        <authorList>
            <person name="Brown C.T."/>
            <person name="Hug L.A."/>
            <person name="Thomas B.C."/>
            <person name="Sharon I."/>
            <person name="Castelle C.J."/>
            <person name="Singh A."/>
            <person name="Wilkins M.J."/>
            <person name="Williams K.H."/>
            <person name="Banfield J.F."/>
        </authorList>
    </citation>
    <scope>NUCLEOTIDE SEQUENCE [LARGE SCALE GENOMIC DNA]</scope>
</reference>
<proteinExistence type="predicted"/>
<dbReference type="EMBL" id="LCPK01000004">
    <property type="protein sequence ID" value="KKU98270.1"/>
    <property type="molecule type" value="Genomic_DNA"/>
</dbReference>
<name>A0A0G1XVD7_9BACT</name>
<organism evidence="4 5">
    <name type="scientific">Candidatus Amesbacteria bacterium GW2011_GWB1_48_13</name>
    <dbReference type="NCBI Taxonomy" id="1618362"/>
    <lineage>
        <taxon>Bacteria</taxon>
        <taxon>Candidatus Amesiibacteriota</taxon>
    </lineage>
</organism>
<keyword evidence="2" id="KW-0804">Transcription</keyword>
<evidence type="ECO:0000313" key="4">
    <source>
        <dbReference type="EMBL" id="KKU98270.1"/>
    </source>
</evidence>
<comment type="caution">
    <text evidence="4">The sequence shown here is derived from an EMBL/GenBank/DDBJ whole genome shotgun (WGS) entry which is preliminary data.</text>
</comment>
<dbReference type="AlphaFoldDB" id="A0A0G1XVD7"/>
<protein>
    <recommendedName>
        <fullName evidence="6">HTH psq-type domain-containing protein</fullName>
    </recommendedName>
</protein>
<dbReference type="InterPro" id="IPR053721">
    <property type="entry name" value="Fimbrial_Adhesin_Reg"/>
</dbReference>
<evidence type="ECO:0008006" key="6">
    <source>
        <dbReference type="Google" id="ProtNLM"/>
    </source>
</evidence>
<gene>
    <name evidence="4" type="ORF">UY28_C0004G0008</name>
</gene>
<keyword evidence="1" id="KW-0805">Transcription regulation</keyword>
<evidence type="ECO:0000256" key="1">
    <source>
        <dbReference type="ARBA" id="ARBA00023015"/>
    </source>
</evidence>
<evidence type="ECO:0000256" key="2">
    <source>
        <dbReference type="ARBA" id="ARBA00023163"/>
    </source>
</evidence>